<dbReference type="Proteomes" id="UP000177092">
    <property type="component" value="Unassembled WGS sequence"/>
</dbReference>
<evidence type="ECO:0000313" key="3">
    <source>
        <dbReference type="Proteomes" id="UP000177092"/>
    </source>
</evidence>
<evidence type="ECO:0000256" key="1">
    <source>
        <dbReference type="SAM" id="Phobius"/>
    </source>
</evidence>
<evidence type="ECO:0008006" key="4">
    <source>
        <dbReference type="Google" id="ProtNLM"/>
    </source>
</evidence>
<dbReference type="EMBL" id="MFJN01000022">
    <property type="protein sequence ID" value="OGG21423.1"/>
    <property type="molecule type" value="Genomic_DNA"/>
</dbReference>
<comment type="caution">
    <text evidence="2">The sequence shown here is derived from an EMBL/GenBank/DDBJ whole genome shotgun (WGS) entry which is preliminary data.</text>
</comment>
<organism evidence="2 3">
    <name type="scientific">Candidatus Gottesmanbacteria bacterium RIFCSPHIGHO2_02_FULL_40_13</name>
    <dbReference type="NCBI Taxonomy" id="1798384"/>
    <lineage>
        <taxon>Bacteria</taxon>
        <taxon>Candidatus Gottesmaniibacteriota</taxon>
    </lineage>
</organism>
<dbReference type="AlphaFoldDB" id="A0A1F6AAE3"/>
<sequence length="142" mass="16512">MKYFLFIFIFLSLLIESALYPLPLSLIFAFMVSLHLNQKEASVIVFTEGLLLDLFSFRVFGTDSLIFLLLLVFLSLFRQKMHAGRALYRLILLFAACLIYSLFFYKIFSTGYIITAILSILGIFIYMERFFPVSLTDKRLSL</sequence>
<keyword evidence="1" id="KW-1133">Transmembrane helix</keyword>
<keyword evidence="1" id="KW-0472">Membrane</keyword>
<gene>
    <name evidence="2" type="ORF">A3D03_02855</name>
</gene>
<accession>A0A1F6AAE3</accession>
<feature type="transmembrane region" description="Helical" evidence="1">
    <location>
        <begin position="86"/>
        <end position="105"/>
    </location>
</feature>
<keyword evidence="1" id="KW-0812">Transmembrane</keyword>
<feature type="transmembrane region" description="Helical" evidence="1">
    <location>
        <begin position="55"/>
        <end position="74"/>
    </location>
</feature>
<evidence type="ECO:0000313" key="2">
    <source>
        <dbReference type="EMBL" id="OGG21423.1"/>
    </source>
</evidence>
<name>A0A1F6AAE3_9BACT</name>
<feature type="transmembrane region" description="Helical" evidence="1">
    <location>
        <begin position="111"/>
        <end position="131"/>
    </location>
</feature>
<reference evidence="2 3" key="1">
    <citation type="journal article" date="2016" name="Nat. Commun.">
        <title>Thousands of microbial genomes shed light on interconnected biogeochemical processes in an aquifer system.</title>
        <authorList>
            <person name="Anantharaman K."/>
            <person name="Brown C.T."/>
            <person name="Hug L.A."/>
            <person name="Sharon I."/>
            <person name="Castelle C.J."/>
            <person name="Probst A.J."/>
            <person name="Thomas B.C."/>
            <person name="Singh A."/>
            <person name="Wilkins M.J."/>
            <person name="Karaoz U."/>
            <person name="Brodie E.L."/>
            <person name="Williams K.H."/>
            <person name="Hubbard S.S."/>
            <person name="Banfield J.F."/>
        </authorList>
    </citation>
    <scope>NUCLEOTIDE SEQUENCE [LARGE SCALE GENOMIC DNA]</scope>
</reference>
<proteinExistence type="predicted"/>
<dbReference type="STRING" id="1798384.A3D03_02855"/>
<protein>
    <recommendedName>
        <fullName evidence="4">Rod shape-determining protein MreD</fullName>
    </recommendedName>
</protein>